<dbReference type="Proteomes" id="UP000053557">
    <property type="component" value="Unassembled WGS sequence"/>
</dbReference>
<dbReference type="OrthoDB" id="2989137at2"/>
<keyword evidence="4" id="KW-1185">Reference proteome</keyword>
<feature type="transmembrane region" description="Helical" evidence="2">
    <location>
        <begin position="42"/>
        <end position="64"/>
    </location>
</feature>
<organism evidence="3 4">
    <name type="scientific">Ferroacidibacillus organovorans</name>
    <dbReference type="NCBI Taxonomy" id="1765683"/>
    <lineage>
        <taxon>Bacteria</taxon>
        <taxon>Bacillati</taxon>
        <taxon>Bacillota</taxon>
        <taxon>Bacilli</taxon>
        <taxon>Bacillales</taxon>
        <taxon>Alicyclobacillaceae</taxon>
        <taxon>Ferroacidibacillus</taxon>
    </lineage>
</organism>
<evidence type="ECO:0000256" key="1">
    <source>
        <dbReference type="SAM" id="MobiDB-lite"/>
    </source>
</evidence>
<dbReference type="AlphaFoldDB" id="A0A117SXN8"/>
<comment type="caution">
    <text evidence="3">The sequence shown here is derived from an EMBL/GenBank/DDBJ whole genome shotgun (WGS) entry which is preliminary data.</text>
</comment>
<evidence type="ECO:0000256" key="2">
    <source>
        <dbReference type="SAM" id="Phobius"/>
    </source>
</evidence>
<evidence type="ECO:0000313" key="3">
    <source>
        <dbReference type="EMBL" id="KUO95553.1"/>
    </source>
</evidence>
<keyword evidence="2" id="KW-0472">Membrane</keyword>
<dbReference type="RefSeq" id="WP_067716719.1">
    <property type="nucleotide sequence ID" value="NZ_LPVJ01000048.1"/>
</dbReference>
<sequence length="125" mass="13571">MAIEPLSNHSAHTPIPRSKAIEKPLQTKRPDPHAKREIKDRLGLIGSLLLCAFVGVFLVSRYAALVTQSQDIIQIKQSLTQQNALDAALQGQVLQLSSPERILTIAEKALHMKAATPVVIGATHP</sequence>
<evidence type="ECO:0008006" key="5">
    <source>
        <dbReference type="Google" id="ProtNLM"/>
    </source>
</evidence>
<keyword evidence="2" id="KW-0812">Transmembrane</keyword>
<dbReference type="EMBL" id="LPVJ01000048">
    <property type="protein sequence ID" value="KUO95553.1"/>
    <property type="molecule type" value="Genomic_DNA"/>
</dbReference>
<reference evidence="3 4" key="1">
    <citation type="submission" date="2015-12" db="EMBL/GenBank/DDBJ databases">
        <title>Draft genome sequence of Acidibacillus ferrooxidans ITV001, isolated from a chalcopyrite acid mine drainage site in Brazil.</title>
        <authorList>
            <person name="Dall'Agnol H."/>
            <person name="Nancucheo I."/>
            <person name="Johnson B."/>
            <person name="Oliveira R."/>
            <person name="Leite L."/>
            <person name="Pylro V."/>
            <person name="Nunes G.L."/>
            <person name="Tzotzos G."/>
            <person name="Fernandes G.R."/>
            <person name="Dutra J."/>
            <person name="Orellana S.C."/>
            <person name="Oliveira G."/>
        </authorList>
    </citation>
    <scope>NUCLEOTIDE SEQUENCE [LARGE SCALE GENOMIC DNA]</scope>
    <source>
        <strain evidence="4">ITV01</strain>
    </source>
</reference>
<protein>
    <recommendedName>
        <fullName evidence="5">Cell division protein FtsL</fullName>
    </recommendedName>
</protein>
<accession>A0A117SXN8</accession>
<keyword evidence="2" id="KW-1133">Transmembrane helix</keyword>
<feature type="region of interest" description="Disordered" evidence="1">
    <location>
        <begin position="1"/>
        <end position="34"/>
    </location>
</feature>
<proteinExistence type="predicted"/>
<evidence type="ECO:0000313" key="4">
    <source>
        <dbReference type="Proteomes" id="UP000053557"/>
    </source>
</evidence>
<name>A0A117SXN8_9BACL</name>
<gene>
    <name evidence="3" type="ORF">ATW55_06615</name>
</gene>